<evidence type="ECO:0000259" key="1">
    <source>
        <dbReference type="Pfam" id="PF02749"/>
    </source>
</evidence>
<sequence>MTVNDNKHAVDSVLSNLVSVKQPANAEAVAMRTDAYFNRTQHIVQHYGDKEVVYAVFLRRPVLSAPRLVLQWLDQIFAEEKIDATYYVAFQEGEWVGAGQPILYIKGSFAQLVVLETILLQKLGACCVAACNAFQMAQTLPEVDFIAMGARHCAGYEMQELVEYAAWVGTQAAQKKSGAKGFIGTASASTAKMFGLDAGMGTMPHALIGYAGSTVRAAEMFHEQFPQYQLGVLVDYFGREVTDGVKVCQRFPELAAQGKISLRLDTHGGRYLEGLDRQSSYALIMRHAPETLQRYCSEKELTDLTGMGVSAAAIWWMREKLDEAGFNKVKLIASSGFDVAKCRMIAEAKAPVDCIGTGSFIPTRWSETYATADIIAYNGQPLVKQGREFLINFARQYVPGL</sequence>
<dbReference type="GO" id="GO:0009435">
    <property type="term" value="P:NAD+ biosynthetic process"/>
    <property type="evidence" value="ECO:0007669"/>
    <property type="project" value="InterPro"/>
</dbReference>
<dbReference type="InterPro" id="IPR036068">
    <property type="entry name" value="Nicotinate_pribotase-like_C"/>
</dbReference>
<dbReference type="PANTHER" id="PTHR43202">
    <property type="entry name" value="NICOTINATE-NUCLEOTIDE PYROPHOSPHORYLASE"/>
    <property type="match status" value="1"/>
</dbReference>
<dbReference type="PATRIC" id="fig|1088868.3.peg.370"/>
<dbReference type="InterPro" id="IPR022412">
    <property type="entry name" value="Quinolinate_PRibosylTrfase_N"/>
</dbReference>
<dbReference type="STRING" id="1088868.CIN_03700"/>
<organism evidence="2 3">
    <name type="scientific">Commensalibacter intestini A911</name>
    <dbReference type="NCBI Taxonomy" id="1088868"/>
    <lineage>
        <taxon>Bacteria</taxon>
        <taxon>Pseudomonadati</taxon>
        <taxon>Pseudomonadota</taxon>
        <taxon>Alphaproteobacteria</taxon>
        <taxon>Acetobacterales</taxon>
        <taxon>Acetobacteraceae</taxon>
    </lineage>
</organism>
<dbReference type="Pfam" id="PF02749">
    <property type="entry name" value="QRPTase_N"/>
    <property type="match status" value="1"/>
</dbReference>
<name>G6EY50_9PROT</name>
<dbReference type="Gene3D" id="3.20.20.70">
    <property type="entry name" value="Aldolase class I"/>
    <property type="match status" value="1"/>
</dbReference>
<dbReference type="PANTHER" id="PTHR43202:SF1">
    <property type="entry name" value="NICOTINATE PHOSPHORIBOSYLTRANSFERASE"/>
    <property type="match status" value="1"/>
</dbReference>
<dbReference type="SUPFAM" id="SSF54675">
    <property type="entry name" value="Nicotinate/Quinolinate PRTase N-terminal domain-like"/>
    <property type="match status" value="1"/>
</dbReference>
<feature type="domain" description="Quinolinate phosphoribosyl transferase N-terminal" evidence="1">
    <location>
        <begin position="34"/>
        <end position="125"/>
    </location>
</feature>
<dbReference type="eggNOG" id="COG1488">
    <property type="taxonomic scope" value="Bacteria"/>
</dbReference>
<dbReference type="GO" id="GO:0016763">
    <property type="term" value="F:pentosyltransferase activity"/>
    <property type="evidence" value="ECO:0007669"/>
    <property type="project" value="InterPro"/>
</dbReference>
<proteinExistence type="predicted"/>
<reference evidence="2 3" key="1">
    <citation type="submission" date="2011-10" db="EMBL/GenBank/DDBJ databases">
        <title>Genome Sequence of Commensalibacter intestini A911, isolated from Drosophila gut.</title>
        <authorList>
            <person name="Lee W.-J."/>
            <person name="Kim E.-K."/>
        </authorList>
    </citation>
    <scope>NUCLEOTIDE SEQUENCE [LARGE SCALE GENOMIC DNA]</scope>
    <source>
        <strain evidence="2 3">A911</strain>
    </source>
</reference>
<comment type="caution">
    <text evidence="2">The sequence shown here is derived from an EMBL/GenBank/DDBJ whole genome shotgun (WGS) entry which is preliminary data.</text>
</comment>
<dbReference type="Proteomes" id="UP000005939">
    <property type="component" value="Unassembled WGS sequence"/>
</dbReference>
<gene>
    <name evidence="2" type="ORF">CIN_03700</name>
</gene>
<protein>
    <recommendedName>
        <fullName evidence="1">Quinolinate phosphoribosyl transferase N-terminal domain-containing protein</fullName>
    </recommendedName>
</protein>
<evidence type="ECO:0000313" key="2">
    <source>
        <dbReference type="EMBL" id="EHD14438.1"/>
    </source>
</evidence>
<dbReference type="InterPro" id="IPR013785">
    <property type="entry name" value="Aldolase_TIM"/>
</dbReference>
<dbReference type="AlphaFoldDB" id="G6EY50"/>
<dbReference type="SUPFAM" id="SSF51690">
    <property type="entry name" value="Nicotinate/Quinolinate PRTase C-terminal domain-like"/>
    <property type="match status" value="1"/>
</dbReference>
<accession>G6EY50</accession>
<evidence type="ECO:0000313" key="3">
    <source>
        <dbReference type="Proteomes" id="UP000005939"/>
    </source>
</evidence>
<dbReference type="InterPro" id="IPR053190">
    <property type="entry name" value="NAPRTase-like"/>
</dbReference>
<dbReference type="InterPro" id="IPR037128">
    <property type="entry name" value="Quinolinate_PRibosylTase_N_sf"/>
</dbReference>
<dbReference type="EMBL" id="AGFR01000003">
    <property type="protein sequence ID" value="EHD14438.1"/>
    <property type="molecule type" value="Genomic_DNA"/>
</dbReference>
<dbReference type="Gene3D" id="3.90.1170.20">
    <property type="entry name" value="Quinolinate phosphoribosyl transferase, N-terminal domain"/>
    <property type="match status" value="1"/>
</dbReference>